<evidence type="ECO:0008006" key="5">
    <source>
        <dbReference type="Google" id="ProtNLM"/>
    </source>
</evidence>
<dbReference type="RefSeq" id="WP_346762705.1">
    <property type="nucleotide sequence ID" value="NZ_JAUJEB010000015.1"/>
</dbReference>
<evidence type="ECO:0000256" key="1">
    <source>
        <dbReference type="SAM" id="MobiDB-lite"/>
    </source>
</evidence>
<evidence type="ECO:0000313" key="3">
    <source>
        <dbReference type="EMBL" id="MDN5217369.1"/>
    </source>
</evidence>
<name>A0ABT8LHS6_9BACT</name>
<proteinExistence type="predicted"/>
<dbReference type="PROSITE" id="PS51257">
    <property type="entry name" value="PROKAR_LIPOPROTEIN"/>
    <property type="match status" value="1"/>
</dbReference>
<feature type="region of interest" description="Disordered" evidence="1">
    <location>
        <begin position="29"/>
        <end position="49"/>
    </location>
</feature>
<keyword evidence="2" id="KW-0732">Signal</keyword>
<dbReference type="EMBL" id="JAUJEB010000015">
    <property type="protein sequence ID" value="MDN5217369.1"/>
    <property type="molecule type" value="Genomic_DNA"/>
</dbReference>
<evidence type="ECO:0000256" key="2">
    <source>
        <dbReference type="SAM" id="SignalP"/>
    </source>
</evidence>
<organism evidence="3 4">
    <name type="scientific">Agaribacillus aureus</name>
    <dbReference type="NCBI Taxonomy" id="3051825"/>
    <lineage>
        <taxon>Bacteria</taxon>
        <taxon>Pseudomonadati</taxon>
        <taxon>Bacteroidota</taxon>
        <taxon>Cytophagia</taxon>
        <taxon>Cytophagales</taxon>
        <taxon>Splendidivirgaceae</taxon>
        <taxon>Agaribacillus</taxon>
    </lineage>
</organism>
<sequence>MKKLVFVAAMLMAPLFFTACSDDAIDDLQPQSEQGQVVAPTDGEEGDDR</sequence>
<comment type="caution">
    <text evidence="3">The sequence shown here is derived from an EMBL/GenBank/DDBJ whole genome shotgun (WGS) entry which is preliminary data.</text>
</comment>
<protein>
    <recommendedName>
        <fullName evidence="5">Lipoprotein</fullName>
    </recommendedName>
</protein>
<keyword evidence="4" id="KW-1185">Reference proteome</keyword>
<evidence type="ECO:0000313" key="4">
    <source>
        <dbReference type="Proteomes" id="UP001172083"/>
    </source>
</evidence>
<reference evidence="3" key="1">
    <citation type="submission" date="2023-06" db="EMBL/GenBank/DDBJ databases">
        <title>Genomic of Agaribacillus aureum.</title>
        <authorList>
            <person name="Wang G."/>
        </authorList>
    </citation>
    <scope>NUCLEOTIDE SEQUENCE</scope>
    <source>
        <strain evidence="3">BMA12</strain>
    </source>
</reference>
<dbReference type="Proteomes" id="UP001172083">
    <property type="component" value="Unassembled WGS sequence"/>
</dbReference>
<accession>A0ABT8LHS6</accession>
<feature type="signal peptide" evidence="2">
    <location>
        <begin position="1"/>
        <end position="19"/>
    </location>
</feature>
<gene>
    <name evidence="3" type="ORF">QQ020_35170</name>
</gene>
<feature type="chain" id="PRO_5045841702" description="Lipoprotein" evidence="2">
    <location>
        <begin position="20"/>
        <end position="49"/>
    </location>
</feature>